<dbReference type="InParanoid" id="A0A0D0DLZ5"/>
<feature type="transmembrane region" description="Helical" evidence="1">
    <location>
        <begin position="129"/>
        <end position="147"/>
    </location>
</feature>
<keyword evidence="1" id="KW-0472">Membrane</keyword>
<proteinExistence type="predicted"/>
<dbReference type="HOGENOM" id="CLU_141766_0_0_1"/>
<dbReference type="Proteomes" id="UP000054538">
    <property type="component" value="Unassembled WGS sequence"/>
</dbReference>
<keyword evidence="3" id="KW-1185">Reference proteome</keyword>
<feature type="transmembrane region" description="Helical" evidence="1">
    <location>
        <begin position="43"/>
        <end position="64"/>
    </location>
</feature>
<evidence type="ECO:0000313" key="3">
    <source>
        <dbReference type="Proteomes" id="UP000054538"/>
    </source>
</evidence>
<accession>A0A0D0DLZ5</accession>
<keyword evidence="1" id="KW-1133">Transmembrane helix</keyword>
<organism evidence="2 3">
    <name type="scientific">Paxillus rubicundulus Ve08.2h10</name>
    <dbReference type="NCBI Taxonomy" id="930991"/>
    <lineage>
        <taxon>Eukaryota</taxon>
        <taxon>Fungi</taxon>
        <taxon>Dikarya</taxon>
        <taxon>Basidiomycota</taxon>
        <taxon>Agaricomycotina</taxon>
        <taxon>Agaricomycetes</taxon>
        <taxon>Agaricomycetidae</taxon>
        <taxon>Boletales</taxon>
        <taxon>Paxilineae</taxon>
        <taxon>Paxillaceae</taxon>
        <taxon>Paxillus</taxon>
    </lineage>
</organism>
<sequence>MIDGEIGAWLLDCQVWLTFVALWAIQGIMQVRVYAMWNQSRNVLLFMVLCFFIELVSTSISLGYRMNDATSTSNAVDHTCSPNIEETNFVILFLPTLVFEFILLLLVLRPVQRHVLASHEITKEWQVTPLVKILAIYSVVYFFASAFPPDRRTEECC</sequence>
<dbReference type="AlphaFoldDB" id="A0A0D0DLZ5"/>
<protein>
    <submittedName>
        <fullName evidence="2">Uncharacterized protein</fullName>
    </submittedName>
</protein>
<feature type="transmembrane region" description="Helical" evidence="1">
    <location>
        <begin position="89"/>
        <end position="108"/>
    </location>
</feature>
<dbReference type="OrthoDB" id="3349377at2759"/>
<gene>
    <name evidence="2" type="ORF">PAXRUDRAFT_572119</name>
</gene>
<evidence type="ECO:0000256" key="1">
    <source>
        <dbReference type="SAM" id="Phobius"/>
    </source>
</evidence>
<keyword evidence="1" id="KW-0812">Transmembrane</keyword>
<dbReference type="EMBL" id="KN825276">
    <property type="protein sequence ID" value="KIK92473.1"/>
    <property type="molecule type" value="Genomic_DNA"/>
</dbReference>
<evidence type="ECO:0000313" key="2">
    <source>
        <dbReference type="EMBL" id="KIK92473.1"/>
    </source>
</evidence>
<name>A0A0D0DLZ5_9AGAM</name>
<feature type="transmembrane region" description="Helical" evidence="1">
    <location>
        <begin position="6"/>
        <end position="31"/>
    </location>
</feature>
<reference evidence="3" key="2">
    <citation type="submission" date="2015-01" db="EMBL/GenBank/DDBJ databases">
        <title>Evolutionary Origins and Diversification of the Mycorrhizal Mutualists.</title>
        <authorList>
            <consortium name="DOE Joint Genome Institute"/>
            <consortium name="Mycorrhizal Genomics Consortium"/>
            <person name="Kohler A."/>
            <person name="Kuo A."/>
            <person name="Nagy L.G."/>
            <person name="Floudas D."/>
            <person name="Copeland A."/>
            <person name="Barry K.W."/>
            <person name="Cichocki N."/>
            <person name="Veneault-Fourrey C."/>
            <person name="LaButti K."/>
            <person name="Lindquist E.A."/>
            <person name="Lipzen A."/>
            <person name="Lundell T."/>
            <person name="Morin E."/>
            <person name="Murat C."/>
            <person name="Riley R."/>
            <person name="Ohm R."/>
            <person name="Sun H."/>
            <person name="Tunlid A."/>
            <person name="Henrissat B."/>
            <person name="Grigoriev I.V."/>
            <person name="Hibbett D.S."/>
            <person name="Martin F."/>
        </authorList>
    </citation>
    <scope>NUCLEOTIDE SEQUENCE [LARGE SCALE GENOMIC DNA]</scope>
    <source>
        <strain evidence="3">Ve08.2h10</strain>
    </source>
</reference>
<reference evidence="2 3" key="1">
    <citation type="submission" date="2014-04" db="EMBL/GenBank/DDBJ databases">
        <authorList>
            <consortium name="DOE Joint Genome Institute"/>
            <person name="Kuo A."/>
            <person name="Kohler A."/>
            <person name="Jargeat P."/>
            <person name="Nagy L.G."/>
            <person name="Floudas D."/>
            <person name="Copeland A."/>
            <person name="Barry K.W."/>
            <person name="Cichocki N."/>
            <person name="Veneault-Fourrey C."/>
            <person name="LaButti K."/>
            <person name="Lindquist E.A."/>
            <person name="Lipzen A."/>
            <person name="Lundell T."/>
            <person name="Morin E."/>
            <person name="Murat C."/>
            <person name="Sun H."/>
            <person name="Tunlid A."/>
            <person name="Henrissat B."/>
            <person name="Grigoriev I.V."/>
            <person name="Hibbett D.S."/>
            <person name="Martin F."/>
            <person name="Nordberg H.P."/>
            <person name="Cantor M.N."/>
            <person name="Hua S.X."/>
        </authorList>
    </citation>
    <scope>NUCLEOTIDE SEQUENCE [LARGE SCALE GENOMIC DNA]</scope>
    <source>
        <strain evidence="2 3">Ve08.2h10</strain>
    </source>
</reference>